<keyword evidence="2" id="KW-0969">Cilium</keyword>
<evidence type="ECO:0000313" key="2">
    <source>
        <dbReference type="EMBL" id="MBK8523024.1"/>
    </source>
</evidence>
<comment type="caution">
    <text evidence="2">The sequence shown here is derived from an EMBL/GenBank/DDBJ whole genome shotgun (WGS) entry which is preliminary data.</text>
</comment>
<dbReference type="PANTHER" id="PTHR37166">
    <property type="entry name" value="PROTEIN FLAG"/>
    <property type="match status" value="1"/>
</dbReference>
<sequence length="133" mass="14234">MAISTINSQTLTPVQTLAPGNSDAASTQRASGQTSPTTVVVAAENAEKTRDEQRKAQQPDANQVKSAVEKLNAFVKTSNSSIQFSVDEESGIRVIKVLDPDTKEIIRQMPSEEVVEIAKAIGKLQGLLIKQTA</sequence>
<proteinExistence type="predicted"/>
<feature type="region of interest" description="Disordered" evidence="1">
    <location>
        <begin position="1"/>
        <end position="39"/>
    </location>
</feature>
<keyword evidence="2" id="KW-0966">Cell projection</keyword>
<dbReference type="AlphaFoldDB" id="A0A9D7JYD1"/>
<name>A0A9D7JYD1_9PROT</name>
<dbReference type="PANTHER" id="PTHR37166:SF1">
    <property type="entry name" value="PROTEIN FLAG"/>
    <property type="match status" value="1"/>
</dbReference>
<gene>
    <name evidence="2" type="ORF">IPL58_02210</name>
</gene>
<evidence type="ECO:0000256" key="1">
    <source>
        <dbReference type="SAM" id="MobiDB-lite"/>
    </source>
</evidence>
<dbReference type="SUPFAM" id="SSF160214">
    <property type="entry name" value="FlaG-like"/>
    <property type="match status" value="1"/>
</dbReference>
<keyword evidence="2" id="KW-0282">Flagellum</keyword>
<protein>
    <submittedName>
        <fullName evidence="2">Flagellar protein FlaG</fullName>
    </submittedName>
</protein>
<accession>A0A9D7JYD1</accession>
<dbReference type="InterPro" id="IPR035924">
    <property type="entry name" value="FlaG-like_sf"/>
</dbReference>
<organism evidence="2 3">
    <name type="scientific">Candidatus Proximibacter danicus</name>
    <dbReference type="NCBI Taxonomy" id="2954365"/>
    <lineage>
        <taxon>Bacteria</taxon>
        <taxon>Pseudomonadati</taxon>
        <taxon>Pseudomonadota</taxon>
        <taxon>Betaproteobacteria</taxon>
        <taxon>Candidatus Proximibacter</taxon>
    </lineage>
</organism>
<reference evidence="2" key="1">
    <citation type="submission" date="2020-10" db="EMBL/GenBank/DDBJ databases">
        <title>Connecting structure to function with the recovery of over 1000 high-quality activated sludge metagenome-assembled genomes encoding full-length rRNA genes using long-read sequencing.</title>
        <authorList>
            <person name="Singleton C.M."/>
            <person name="Petriglieri F."/>
            <person name="Kristensen J.M."/>
            <person name="Kirkegaard R.H."/>
            <person name="Michaelsen T.Y."/>
            <person name="Andersen M.H."/>
            <person name="Karst S.M."/>
            <person name="Dueholm M.S."/>
            <person name="Nielsen P.H."/>
            <person name="Albertsen M."/>
        </authorList>
    </citation>
    <scope>NUCLEOTIDE SEQUENCE</scope>
    <source>
        <strain evidence="2">Hirt_18-Q3-R61-65_BATAC.395</strain>
    </source>
</reference>
<dbReference type="Pfam" id="PF03646">
    <property type="entry name" value="FlaG"/>
    <property type="match status" value="1"/>
</dbReference>
<dbReference type="Gene3D" id="3.30.160.170">
    <property type="entry name" value="FlaG-like"/>
    <property type="match status" value="1"/>
</dbReference>
<dbReference type="EMBL" id="JADJUC010000002">
    <property type="protein sequence ID" value="MBK8523024.1"/>
    <property type="molecule type" value="Genomic_DNA"/>
</dbReference>
<dbReference type="Proteomes" id="UP000886689">
    <property type="component" value="Unassembled WGS sequence"/>
</dbReference>
<dbReference type="InterPro" id="IPR005186">
    <property type="entry name" value="FlaG"/>
</dbReference>
<evidence type="ECO:0000313" key="3">
    <source>
        <dbReference type="Proteomes" id="UP000886689"/>
    </source>
</evidence>
<feature type="compositionally biased region" description="Polar residues" evidence="1">
    <location>
        <begin position="1"/>
        <end position="38"/>
    </location>
</feature>